<dbReference type="AlphaFoldDB" id="A0AAV1RE32"/>
<evidence type="ECO:0000256" key="1">
    <source>
        <dbReference type="SAM" id="MobiDB-lite"/>
    </source>
</evidence>
<keyword evidence="3" id="KW-1185">Reference proteome</keyword>
<dbReference type="PANTHER" id="PTHR12436:SF17">
    <property type="entry name" value="SAC3 FAMILY PROTEIN B"/>
    <property type="match status" value="1"/>
</dbReference>
<dbReference type="Gene3D" id="1.25.40.990">
    <property type="match status" value="1"/>
</dbReference>
<dbReference type="GO" id="GO:0006406">
    <property type="term" value="P:mRNA export from nucleus"/>
    <property type="evidence" value="ECO:0007669"/>
    <property type="project" value="TreeGrafter"/>
</dbReference>
<evidence type="ECO:0000313" key="3">
    <source>
        <dbReference type="Proteomes" id="UP001314170"/>
    </source>
</evidence>
<accession>A0AAV1RE32</accession>
<protein>
    <recommendedName>
        <fullName evidence="4">Germinal-centre associated nuclear protein MCM3AP domain-containing protein</fullName>
    </recommendedName>
</protein>
<proteinExistence type="predicted"/>
<comment type="caution">
    <text evidence="2">The sequence shown here is derived from an EMBL/GenBank/DDBJ whole genome shotgun (WGS) entry which is preliminary data.</text>
</comment>
<sequence>MSRLRTQALASLHSGLQNNQGLPVGLIAKWLAMEEEVEKLLKYHGFAIREFEEPYMVKDGLFLNADKDYPTKCSNLVHLKKSERIVDDVSPPSQGVPLPTEAVKEKRSLMIYKHDTKAVRSAFVDAQTFASEIDEEIPDFEVVASPNIGAQVEPMIEEPIVNQQSQDDHQVAGAYILPWGVSWAQRSPEAQPAKLGVVEKPNHSTLFRVSPKRKMPSSMEELLLPIASRTGLLERSPSDKYGYARENSTPQIVAINDSREEEPSDRDQASENDEVMESNEEEVAQAKVKLIIRLWRRRSLKQRELRERRQMAANAALSSLSLGPPIRQARDQSITATMFDINHVMKKRYEKHERSWSRLNVSDEIADVLSRRNPDAKCLCWKIILCSQRNDQGDRLGQRSQVMQGAAGSWVFSKLIPSTKDNDDSDLLISSPGLAIWRKWLPSQSGNHLNCCLSVVKDFKLDKLNEKVEGASAVLFLVSESIPWNLQKIQLYNLLTCIPFGSKLPLLVLSGSNCKEDLDLSSIIVNELGLQDIDKSQISSFSIVFLIEDKQVEMWDGFFSDLRLREGLRWLASESPLQPDVHCIKTRDLVLTHLNPSLDVLENMGDYEVSPNHCISAFNEALDWSLAEIAAAAKSNPTNWPCPEIALLESCCNELMVMNWYLPSTGWSLAERIEPFLCAIRECKLPGFPDTMPWLDKGANTVDAIENLRSQLENCLAIYLTESSGMMGTLLAAKEAYVMLQRSARLELHESSYHIVPKWIMIFRRIFNWRLTSLTSGAFSSAFVLRCHDVDPASRIPDELLLEGGGSSPYLSQPTLDEVIDAGCSSFLSGRNQAHAEAFQPLPRTISDDDVYKDTNLNDLVNNQRTSAQNGNLFETESIGNMANQLNTTGRTEIASAGKVTKEADKLSKLLEQCNIMQNSIGERLYIYF</sequence>
<dbReference type="EMBL" id="CAWUPB010000913">
    <property type="protein sequence ID" value="CAK7332937.1"/>
    <property type="molecule type" value="Genomic_DNA"/>
</dbReference>
<organism evidence="2 3">
    <name type="scientific">Dovyalis caffra</name>
    <dbReference type="NCBI Taxonomy" id="77055"/>
    <lineage>
        <taxon>Eukaryota</taxon>
        <taxon>Viridiplantae</taxon>
        <taxon>Streptophyta</taxon>
        <taxon>Embryophyta</taxon>
        <taxon>Tracheophyta</taxon>
        <taxon>Spermatophyta</taxon>
        <taxon>Magnoliopsida</taxon>
        <taxon>eudicotyledons</taxon>
        <taxon>Gunneridae</taxon>
        <taxon>Pentapetalae</taxon>
        <taxon>rosids</taxon>
        <taxon>fabids</taxon>
        <taxon>Malpighiales</taxon>
        <taxon>Salicaceae</taxon>
        <taxon>Flacourtieae</taxon>
        <taxon>Dovyalis</taxon>
    </lineage>
</organism>
<name>A0AAV1RE32_9ROSI</name>
<dbReference type="GO" id="GO:0070390">
    <property type="term" value="C:transcription export complex 2"/>
    <property type="evidence" value="ECO:0007669"/>
    <property type="project" value="TreeGrafter"/>
</dbReference>
<evidence type="ECO:0008006" key="4">
    <source>
        <dbReference type="Google" id="ProtNLM"/>
    </source>
</evidence>
<reference evidence="2 3" key="1">
    <citation type="submission" date="2024-01" db="EMBL/GenBank/DDBJ databases">
        <authorList>
            <person name="Waweru B."/>
        </authorList>
    </citation>
    <scope>NUCLEOTIDE SEQUENCE [LARGE SCALE GENOMIC DNA]</scope>
</reference>
<dbReference type="GO" id="GO:0005737">
    <property type="term" value="C:cytoplasm"/>
    <property type="evidence" value="ECO:0007669"/>
    <property type="project" value="TreeGrafter"/>
</dbReference>
<evidence type="ECO:0000313" key="2">
    <source>
        <dbReference type="EMBL" id="CAK7332937.1"/>
    </source>
</evidence>
<dbReference type="Proteomes" id="UP001314170">
    <property type="component" value="Unassembled WGS sequence"/>
</dbReference>
<gene>
    <name evidence="2" type="ORF">DCAF_LOCUS9234</name>
</gene>
<dbReference type="PANTHER" id="PTHR12436">
    <property type="entry name" value="80 KDA MCM3-ASSOCIATED PROTEIN"/>
    <property type="match status" value="1"/>
</dbReference>
<feature type="compositionally biased region" description="Acidic residues" evidence="1">
    <location>
        <begin position="259"/>
        <end position="281"/>
    </location>
</feature>
<feature type="region of interest" description="Disordered" evidence="1">
    <location>
        <begin position="236"/>
        <end position="281"/>
    </location>
</feature>
<dbReference type="InterPro" id="IPR045107">
    <property type="entry name" value="SAC3/GANP/THP3"/>
</dbReference>